<dbReference type="Gene3D" id="3.10.129.10">
    <property type="entry name" value="Hotdog Thioesterase"/>
    <property type="match status" value="1"/>
</dbReference>
<organism evidence="1 2">
    <name type="scientific">Stenotrophomonas cyclobalanopsidis</name>
    <dbReference type="NCBI Taxonomy" id="2771362"/>
    <lineage>
        <taxon>Bacteria</taxon>
        <taxon>Pseudomonadati</taxon>
        <taxon>Pseudomonadota</taxon>
        <taxon>Gammaproteobacteria</taxon>
        <taxon>Lysobacterales</taxon>
        <taxon>Lysobacteraceae</taxon>
        <taxon>Stenotrophomonas</taxon>
    </lineage>
</organism>
<dbReference type="RefSeq" id="WP_150453737.1">
    <property type="nucleotide sequence ID" value="NZ_VYKI01000004.1"/>
</dbReference>
<name>A0ABQ6T3T7_9GAMM</name>
<keyword evidence="2" id="KW-1185">Reference proteome</keyword>
<evidence type="ECO:0000313" key="1">
    <source>
        <dbReference type="EMBL" id="KAA9002220.1"/>
    </source>
</evidence>
<reference evidence="1 2" key="1">
    <citation type="journal article" date="2020" name="Antonie Van Leeuwenhoek">
        <title>Stenotrophomonas cyclobalanopsidis sp. nov., isolated from the leaf spot disease of Cyclobalanopsis patelliformis.</title>
        <authorList>
            <person name="Bian D.R."/>
            <person name="Xue H."/>
            <person name="Piao C.G."/>
            <person name="Li Y."/>
        </authorList>
    </citation>
    <scope>NUCLEOTIDE SEQUENCE [LARGE SCALE GENOMIC DNA]</scope>
    <source>
        <strain evidence="1 2">TPQG1-4</strain>
    </source>
</reference>
<dbReference type="InterPro" id="IPR029069">
    <property type="entry name" value="HotDog_dom_sf"/>
</dbReference>
<dbReference type="SUPFAM" id="SSF54637">
    <property type="entry name" value="Thioesterase/thiol ester dehydrase-isomerase"/>
    <property type="match status" value="1"/>
</dbReference>
<dbReference type="InterPro" id="IPR016776">
    <property type="entry name" value="ApeP-like_dehydratase"/>
</dbReference>
<proteinExistence type="predicted"/>
<sequence length="152" mass="16447">MSLPLFAIEDVVPHRHDMCLLERIVRWDQDSIEAELVVPAAGLFIDDGGVPAWVGIEYMAQAIAAWAGCRARVAGNPPQLGFLLGSRRYTSPRSSFPSGSVLRVHARCELLGDNGLGMFACRILAGDEEWAVANVSVFEPADSMAYLESGQA</sequence>
<dbReference type="PIRSF" id="PIRSF020565">
    <property type="entry name" value="3Ho_Ac_ACP_DH_prd"/>
    <property type="match status" value="1"/>
</dbReference>
<dbReference type="Proteomes" id="UP000326367">
    <property type="component" value="Unassembled WGS sequence"/>
</dbReference>
<evidence type="ECO:0000313" key="2">
    <source>
        <dbReference type="Proteomes" id="UP000326367"/>
    </source>
</evidence>
<accession>A0ABQ6T3T7</accession>
<gene>
    <name evidence="1" type="ORF">FJU31_04920</name>
</gene>
<dbReference type="EMBL" id="VYKI01000004">
    <property type="protein sequence ID" value="KAA9002220.1"/>
    <property type="molecule type" value="Genomic_DNA"/>
</dbReference>
<protein>
    <submittedName>
        <fullName evidence="1">Hotdog family protein</fullName>
    </submittedName>
</protein>
<dbReference type="CDD" id="cd01289">
    <property type="entry name" value="FabA_like"/>
    <property type="match status" value="1"/>
</dbReference>
<comment type="caution">
    <text evidence="1">The sequence shown here is derived from an EMBL/GenBank/DDBJ whole genome shotgun (WGS) entry which is preliminary data.</text>
</comment>
<dbReference type="Pfam" id="PF22817">
    <property type="entry name" value="ApeP-like"/>
    <property type="match status" value="1"/>
</dbReference>